<accession>A0A1F7WEK1</accession>
<feature type="transmembrane region" description="Helical" evidence="1">
    <location>
        <begin position="99"/>
        <end position="117"/>
    </location>
</feature>
<keyword evidence="1" id="KW-0812">Transmembrane</keyword>
<dbReference type="InterPro" id="IPR046737">
    <property type="entry name" value="DUF6629"/>
</dbReference>
<organism evidence="2 3">
    <name type="scientific">Candidatus Uhrbacteria bacterium RIFOXYC2_FULL_47_19</name>
    <dbReference type="NCBI Taxonomy" id="1802424"/>
    <lineage>
        <taxon>Bacteria</taxon>
        <taxon>Candidatus Uhriibacteriota</taxon>
    </lineage>
</organism>
<reference evidence="2 3" key="1">
    <citation type="journal article" date="2016" name="Nat. Commun.">
        <title>Thousands of microbial genomes shed light on interconnected biogeochemical processes in an aquifer system.</title>
        <authorList>
            <person name="Anantharaman K."/>
            <person name="Brown C.T."/>
            <person name="Hug L.A."/>
            <person name="Sharon I."/>
            <person name="Castelle C.J."/>
            <person name="Probst A.J."/>
            <person name="Thomas B.C."/>
            <person name="Singh A."/>
            <person name="Wilkins M.J."/>
            <person name="Karaoz U."/>
            <person name="Brodie E.L."/>
            <person name="Williams K.H."/>
            <person name="Hubbard S.S."/>
            <person name="Banfield J.F."/>
        </authorList>
    </citation>
    <scope>NUCLEOTIDE SEQUENCE [LARGE SCALE GENOMIC DNA]</scope>
</reference>
<dbReference type="AlphaFoldDB" id="A0A1F7WEK1"/>
<dbReference type="Proteomes" id="UP000176988">
    <property type="component" value="Unassembled WGS sequence"/>
</dbReference>
<protein>
    <submittedName>
        <fullName evidence="2">Uncharacterized protein</fullName>
    </submittedName>
</protein>
<dbReference type="Pfam" id="PF20334">
    <property type="entry name" value="DUF6629"/>
    <property type="match status" value="1"/>
</dbReference>
<evidence type="ECO:0000256" key="1">
    <source>
        <dbReference type="SAM" id="Phobius"/>
    </source>
</evidence>
<feature type="transmembrane region" description="Helical" evidence="1">
    <location>
        <begin position="184"/>
        <end position="202"/>
    </location>
</feature>
<gene>
    <name evidence="2" type="ORF">A2480_03055</name>
</gene>
<evidence type="ECO:0000313" key="2">
    <source>
        <dbReference type="EMBL" id="OGM00977.1"/>
    </source>
</evidence>
<keyword evidence="1" id="KW-0472">Membrane</keyword>
<keyword evidence="1" id="KW-1133">Transmembrane helix</keyword>
<dbReference type="STRING" id="1802424.A2480_03055"/>
<evidence type="ECO:0000313" key="3">
    <source>
        <dbReference type="Proteomes" id="UP000176988"/>
    </source>
</evidence>
<dbReference type="EMBL" id="MGFG01000020">
    <property type="protein sequence ID" value="OGM00977.1"/>
    <property type="molecule type" value="Genomic_DNA"/>
</dbReference>
<feature type="transmembrane region" description="Helical" evidence="1">
    <location>
        <begin position="160"/>
        <end position="178"/>
    </location>
</feature>
<feature type="transmembrane region" description="Helical" evidence="1">
    <location>
        <begin position="129"/>
        <end position="148"/>
    </location>
</feature>
<proteinExistence type="predicted"/>
<name>A0A1F7WEK1_9BACT</name>
<sequence>MCFSATASFAAAAGLSAMGVVTLREAKSIDRIPLAAMPLLFGVQQAVEGVVWVSLSVPWLHSSAAFVYVMFSHVLWPFYVPLAVGALEPPGRRRAVLRIFLLVGIALSLWLLTYVLRGPVTAFCATGSIIYHMVLPPVPYGLAVYVLVTCCSCLISGHKFIRVLGLALVGALAISLWSYLTAFYSVWCFFSALLSAIIYVHLKHGKELSRLVKKYESTAHRRFRHGGR</sequence>
<feature type="transmembrane region" description="Helical" evidence="1">
    <location>
        <begin position="65"/>
        <end position="87"/>
    </location>
</feature>
<comment type="caution">
    <text evidence="2">The sequence shown here is derived from an EMBL/GenBank/DDBJ whole genome shotgun (WGS) entry which is preliminary data.</text>
</comment>